<reference evidence="8" key="1">
    <citation type="journal article" date="2020" name="Int. J. Syst. Evol. Microbiol.">
        <title>Alteromonas alba sp. nov., a marine bacterium isolated from the seawater of the West Pacific Ocean.</title>
        <authorList>
            <person name="Sun C."/>
            <person name="Wu Y.-H."/>
            <person name="Xamxidin M."/>
            <person name="Cheng H."/>
            <person name="Xu X.-W."/>
        </authorList>
    </citation>
    <scope>NUCLEOTIDE SEQUENCE [LARGE SCALE GENOMIC DNA]</scope>
    <source>
        <strain evidence="8">9a2</strain>
    </source>
</reference>
<feature type="transmembrane region" description="Helical" evidence="6">
    <location>
        <begin position="193"/>
        <end position="219"/>
    </location>
</feature>
<evidence type="ECO:0000256" key="4">
    <source>
        <dbReference type="ARBA" id="ARBA00022989"/>
    </source>
</evidence>
<evidence type="ECO:0000256" key="6">
    <source>
        <dbReference type="RuleBase" id="RU363041"/>
    </source>
</evidence>
<dbReference type="Pfam" id="PF01925">
    <property type="entry name" value="TauE"/>
    <property type="match status" value="1"/>
</dbReference>
<comment type="similarity">
    <text evidence="2 6">Belongs to the 4-toluene sulfonate uptake permease (TSUP) (TC 2.A.102) family.</text>
</comment>
<feature type="transmembrane region" description="Helical" evidence="6">
    <location>
        <begin position="44"/>
        <end position="71"/>
    </location>
</feature>
<dbReference type="Proteomes" id="UP000239539">
    <property type="component" value="Unassembled WGS sequence"/>
</dbReference>
<dbReference type="RefSeq" id="WP_105929316.1">
    <property type="nucleotide sequence ID" value="NZ_PVNO01000001.1"/>
</dbReference>
<keyword evidence="6" id="KW-1003">Cell membrane</keyword>
<organism evidence="7 8">
    <name type="scientific">Alteromonas gracilis</name>
    <dbReference type="NCBI Taxonomy" id="1479524"/>
    <lineage>
        <taxon>Bacteria</taxon>
        <taxon>Pseudomonadati</taxon>
        <taxon>Pseudomonadota</taxon>
        <taxon>Gammaproteobacteria</taxon>
        <taxon>Alteromonadales</taxon>
        <taxon>Alteromonadaceae</taxon>
        <taxon>Alteromonas/Salinimonas group</taxon>
        <taxon>Alteromonas</taxon>
    </lineage>
</organism>
<keyword evidence="8" id="KW-1185">Reference proteome</keyword>
<feature type="transmembrane region" description="Helical" evidence="6">
    <location>
        <begin position="226"/>
        <end position="247"/>
    </location>
</feature>
<comment type="subcellular location">
    <subcellularLocation>
        <location evidence="6">Cell membrane</location>
        <topology evidence="6">Multi-pass membrane protein</topology>
    </subcellularLocation>
    <subcellularLocation>
        <location evidence="1">Membrane</location>
        <topology evidence="1">Multi-pass membrane protein</topology>
    </subcellularLocation>
</comment>
<dbReference type="InterPro" id="IPR002781">
    <property type="entry name" value="TM_pro_TauE-like"/>
</dbReference>
<dbReference type="PANTHER" id="PTHR43701">
    <property type="entry name" value="MEMBRANE TRANSPORTER PROTEIN MJ0441-RELATED"/>
    <property type="match status" value="1"/>
</dbReference>
<name>A0ABX5CTW5_9ALTE</name>
<evidence type="ECO:0000313" key="7">
    <source>
        <dbReference type="EMBL" id="PRO70813.1"/>
    </source>
</evidence>
<evidence type="ECO:0000256" key="5">
    <source>
        <dbReference type="ARBA" id="ARBA00023136"/>
    </source>
</evidence>
<feature type="transmembrane region" description="Helical" evidence="6">
    <location>
        <begin position="78"/>
        <end position="101"/>
    </location>
</feature>
<comment type="caution">
    <text evidence="7">The sequence shown here is derived from an EMBL/GenBank/DDBJ whole genome shotgun (WGS) entry which is preliminary data.</text>
</comment>
<proteinExistence type="inferred from homology"/>
<keyword evidence="5 6" id="KW-0472">Membrane</keyword>
<evidence type="ECO:0000256" key="1">
    <source>
        <dbReference type="ARBA" id="ARBA00004141"/>
    </source>
</evidence>
<feature type="transmembrane region" description="Helical" evidence="6">
    <location>
        <begin position="152"/>
        <end position="173"/>
    </location>
</feature>
<dbReference type="InterPro" id="IPR051598">
    <property type="entry name" value="TSUP/Inactive_protease-like"/>
</dbReference>
<feature type="transmembrane region" description="Helical" evidence="6">
    <location>
        <begin position="284"/>
        <end position="302"/>
    </location>
</feature>
<evidence type="ECO:0000256" key="3">
    <source>
        <dbReference type="ARBA" id="ARBA00022692"/>
    </source>
</evidence>
<feature type="transmembrane region" description="Helical" evidence="6">
    <location>
        <begin position="253"/>
        <end position="272"/>
    </location>
</feature>
<evidence type="ECO:0000256" key="2">
    <source>
        <dbReference type="ARBA" id="ARBA00009142"/>
    </source>
</evidence>
<protein>
    <recommendedName>
        <fullName evidence="6">Probable membrane transporter protein</fullName>
    </recommendedName>
</protein>
<accession>A0ABX5CTW5</accession>
<sequence length="303" mass="32762">MTSFIKRNPGKKLLLGTLLCAWIILLLAQPSTLELIKDYGLFGGLGVVGAIFANATGAGGGVVFVPFFNYLLFSPQSVVATSFAIQCCGMTAGALTWATYFRQQHRHDDYWKALPSALMLSVPASICGIGFAQYSSQSTRLLEQFWGGANNLHIAFGSFSILLAIAIFASIPLMKRTHFEKDLSTKDLVLLPFIGFVGGIITAWLSVGVGELVAVYLIIRGFNVTMSIAIAVILSAFTVWSSLPYHVFISDAIVWHVVLFAGAGAIVGGMIAKYVVLAFSVQRLKLFFGMWVLILGMTSLPIF</sequence>
<keyword evidence="3 6" id="KW-0812">Transmembrane</keyword>
<evidence type="ECO:0000313" key="8">
    <source>
        <dbReference type="Proteomes" id="UP000239539"/>
    </source>
</evidence>
<keyword evidence="4 6" id="KW-1133">Transmembrane helix</keyword>
<gene>
    <name evidence="7" type="ORF">C6Y39_00205</name>
</gene>
<dbReference type="EMBL" id="PVNO01000001">
    <property type="protein sequence ID" value="PRO70813.1"/>
    <property type="molecule type" value="Genomic_DNA"/>
</dbReference>
<dbReference type="PANTHER" id="PTHR43701:SF2">
    <property type="entry name" value="MEMBRANE TRANSPORTER PROTEIN YJNA-RELATED"/>
    <property type="match status" value="1"/>
</dbReference>
<feature type="transmembrane region" description="Helical" evidence="6">
    <location>
        <begin position="113"/>
        <end position="132"/>
    </location>
</feature>